<keyword evidence="2 11" id="KW-0813">Transport</keyword>
<dbReference type="InterPro" id="IPR039426">
    <property type="entry name" value="TonB-dep_rcpt-like"/>
</dbReference>
<evidence type="ECO:0000256" key="5">
    <source>
        <dbReference type="ARBA" id="ARBA00022692"/>
    </source>
</evidence>
<evidence type="ECO:0000256" key="9">
    <source>
        <dbReference type="ARBA" id="ARBA00023136"/>
    </source>
</evidence>
<dbReference type="Gene3D" id="2.170.130.10">
    <property type="entry name" value="TonB-dependent receptor, plug domain"/>
    <property type="match status" value="1"/>
</dbReference>
<gene>
    <name evidence="13" type="ORF">AXK12_02450</name>
</gene>
<dbReference type="EMBL" id="LSZP01000016">
    <property type="protein sequence ID" value="KXU37025.1"/>
    <property type="molecule type" value="Genomic_DNA"/>
</dbReference>
<proteinExistence type="inferred from homology"/>
<evidence type="ECO:0000256" key="2">
    <source>
        <dbReference type="ARBA" id="ARBA00022448"/>
    </source>
</evidence>
<dbReference type="PROSITE" id="PS52016">
    <property type="entry name" value="TONB_DEPENDENT_REC_3"/>
    <property type="match status" value="1"/>
</dbReference>
<dbReference type="SUPFAM" id="SSF56935">
    <property type="entry name" value="Porins"/>
    <property type="match status" value="1"/>
</dbReference>
<dbReference type="InterPro" id="IPR012910">
    <property type="entry name" value="Plug_dom"/>
</dbReference>
<keyword evidence="10 11" id="KW-0998">Cell outer membrane</keyword>
<protein>
    <recommendedName>
        <fullName evidence="12">TonB-dependent receptor plug domain-containing protein</fullName>
    </recommendedName>
</protein>
<keyword evidence="5 11" id="KW-0812">Transmembrane</keyword>
<reference evidence="13 14" key="1">
    <citation type="submission" date="2016-02" db="EMBL/GenBank/DDBJ databases">
        <authorList>
            <person name="Wen L."/>
            <person name="He K."/>
            <person name="Yang H."/>
        </authorList>
    </citation>
    <scope>NUCLEOTIDE SEQUENCE [LARGE SCALE GENOMIC DNA]</scope>
    <source>
        <strain evidence="13 14">CV41</strain>
    </source>
</reference>
<keyword evidence="4" id="KW-0410">Iron transport</keyword>
<dbReference type="InterPro" id="IPR036942">
    <property type="entry name" value="Beta-barrel_TonB_sf"/>
</dbReference>
<dbReference type="AlphaFoldDB" id="A0A139SQY8"/>
<dbReference type="GO" id="GO:0015344">
    <property type="term" value="F:siderophore uptake transmembrane transporter activity"/>
    <property type="evidence" value="ECO:0007669"/>
    <property type="project" value="TreeGrafter"/>
</dbReference>
<dbReference type="GO" id="GO:0009279">
    <property type="term" value="C:cell outer membrane"/>
    <property type="evidence" value="ECO:0007669"/>
    <property type="project" value="UniProtKB-SubCell"/>
</dbReference>
<dbReference type="Proteomes" id="UP000071392">
    <property type="component" value="Unassembled WGS sequence"/>
</dbReference>
<dbReference type="PANTHER" id="PTHR32552">
    <property type="entry name" value="FERRICHROME IRON RECEPTOR-RELATED"/>
    <property type="match status" value="1"/>
</dbReference>
<keyword evidence="3 11" id="KW-1134">Transmembrane beta strand</keyword>
<keyword evidence="9 11" id="KW-0472">Membrane</keyword>
<evidence type="ECO:0000313" key="13">
    <source>
        <dbReference type="EMBL" id="KXU37025.1"/>
    </source>
</evidence>
<feature type="domain" description="TonB-dependent receptor plug" evidence="12">
    <location>
        <begin position="51"/>
        <end position="146"/>
    </location>
</feature>
<dbReference type="Pfam" id="PF07715">
    <property type="entry name" value="Plug"/>
    <property type="match status" value="1"/>
</dbReference>
<evidence type="ECO:0000313" key="14">
    <source>
        <dbReference type="Proteomes" id="UP000071392"/>
    </source>
</evidence>
<evidence type="ECO:0000256" key="10">
    <source>
        <dbReference type="ARBA" id="ARBA00023237"/>
    </source>
</evidence>
<evidence type="ECO:0000256" key="11">
    <source>
        <dbReference type="PROSITE-ProRule" id="PRU01360"/>
    </source>
</evidence>
<evidence type="ECO:0000256" key="8">
    <source>
        <dbReference type="ARBA" id="ARBA00023065"/>
    </source>
</evidence>
<evidence type="ECO:0000259" key="12">
    <source>
        <dbReference type="Pfam" id="PF07715"/>
    </source>
</evidence>
<keyword evidence="7" id="KW-0408">Iron</keyword>
<comment type="caution">
    <text evidence="13">The sequence shown here is derived from an EMBL/GenBank/DDBJ whole genome shotgun (WGS) entry which is preliminary data.</text>
</comment>
<evidence type="ECO:0000256" key="3">
    <source>
        <dbReference type="ARBA" id="ARBA00022452"/>
    </source>
</evidence>
<keyword evidence="8" id="KW-0406">Ion transport</keyword>
<organism evidence="13 14">
    <name type="scientific">Cephaloticoccus capnophilus</name>
    <dbReference type="NCBI Taxonomy" id="1548208"/>
    <lineage>
        <taxon>Bacteria</taxon>
        <taxon>Pseudomonadati</taxon>
        <taxon>Verrucomicrobiota</taxon>
        <taxon>Opitutia</taxon>
        <taxon>Opitutales</taxon>
        <taxon>Opitutaceae</taxon>
        <taxon>Cephaloticoccus</taxon>
    </lineage>
</organism>
<evidence type="ECO:0000256" key="6">
    <source>
        <dbReference type="ARBA" id="ARBA00022729"/>
    </source>
</evidence>
<dbReference type="InterPro" id="IPR037066">
    <property type="entry name" value="Plug_dom_sf"/>
</dbReference>
<keyword evidence="6" id="KW-0732">Signal</keyword>
<accession>A0A139SQY8</accession>
<evidence type="ECO:0000256" key="7">
    <source>
        <dbReference type="ARBA" id="ARBA00023004"/>
    </source>
</evidence>
<comment type="subcellular location">
    <subcellularLocation>
        <location evidence="1 11">Cell outer membrane</location>
        <topology evidence="1 11">Multi-pass membrane protein</topology>
    </subcellularLocation>
</comment>
<keyword evidence="14" id="KW-1185">Reference proteome</keyword>
<sequence>MGFAQEAPQATAAAANDADIVTLSVFEVSSSAPARYQAAESAAGGRINTSIMDTPTTVTVLTSDFLSDVGGTRVLEAAKYVAGVSEATIPNALDRVIIRGFQTDGRRVDGFHTGGQANYDHGAIERVEVVKGPDAVLHPAGAPGGTINLVTKKPQWTPGGSLKLQVGEYDVNRVEADVTGPINDHFAYRMVAALQDNEGYIDGAFRESTLLTPSLTWKISPQAQLTLRYEYYYFKAANIVGIPTDPSVGTRDPFKVMQGVPHNFNPTFGKDYEFRRTTAHTGTLLFTSAVTDRLSVRLAGRLTEMYTPDSDLRIRLKSPGGSRNPFTGEWEGGVDWVNTSSDPANPNFVATPAAPVSPIIGLTGWQGNFGDRYRDVQNDWSYIVDGTAAKSTTLVGFSYSYFHNTGQGYNRISPDIDITKETRPSGPSIITPSVRDQRTNTSRYQVYLTEQLELFEGRLMLNGGVAHLTFNGMYHDKHEPAAPPPNPVLPGQAFAGEGSKATYNYGLVVKPIRNVSLYYGHTENAVPIGPNDYRRANQGEVPLFSAGTQDEVGIKANFLDGRIIASVAYYEIEQTGYALHNPGNFATPQPPQPLPAIISTRNGSGWEFQLAGSVTEALSVMASFADTKNRNPDGIMLNSSAEDLGALFVRYELNKGRLGGLALAVGVNYQGKRAAGDTAGYTDASTPDNLIPNQPSAYMPARTLVDVTLSYSRKNWSYGLTLANALDKTYYAAADSRDLINVGTPRNLSGTITWKF</sequence>
<dbReference type="Gene3D" id="2.40.170.20">
    <property type="entry name" value="TonB-dependent receptor, beta-barrel domain"/>
    <property type="match status" value="1"/>
</dbReference>
<name>A0A139SQY8_9BACT</name>
<evidence type="ECO:0000256" key="4">
    <source>
        <dbReference type="ARBA" id="ARBA00022496"/>
    </source>
</evidence>
<comment type="similarity">
    <text evidence="11">Belongs to the TonB-dependent receptor family.</text>
</comment>
<dbReference type="PANTHER" id="PTHR32552:SF68">
    <property type="entry name" value="FERRICHROME OUTER MEMBRANE TRANSPORTER_PHAGE RECEPTOR"/>
    <property type="match status" value="1"/>
</dbReference>
<dbReference type="STRING" id="1548208.AXK12_02450"/>
<evidence type="ECO:0000256" key="1">
    <source>
        <dbReference type="ARBA" id="ARBA00004571"/>
    </source>
</evidence>